<dbReference type="Proteomes" id="UP000276776">
    <property type="component" value="Unassembled WGS sequence"/>
</dbReference>
<evidence type="ECO:0000313" key="7">
    <source>
        <dbReference type="WBParaSite" id="TCLT_0000766901-mRNA-1"/>
    </source>
</evidence>
<dbReference type="PROSITE" id="PS00109">
    <property type="entry name" value="PROTEIN_KINASE_TYR"/>
    <property type="match status" value="1"/>
</dbReference>
<sequence>MRLGAGAFCNVYKGAIEGSAPVSKVNPSITAYNTFRDCMCAVKMLPSSADSTAHSDFLQEINFMKSLKHHPYLVSMLGISMDNYGNLMLLIEYCDLGDLLHLIRNKKEEIITNHSNEHTKLRITDMILFAWQISNGLEYLSSIGCVHRDVAARNVFVTSNSICKLNIFIAFRWSYGVLLYELFSFGEIPYTLFQASDILEFLDSGGRLSQPDHCPNEIYRIMLQCWQHEPKLRPMFTEICANLKAIDKFSLKQNMRSEILNEQSNDQI</sequence>
<name>A0A0N5D3Z2_THECL</name>
<dbReference type="SUPFAM" id="SSF56112">
    <property type="entry name" value="Protein kinase-like (PK-like)"/>
    <property type="match status" value="1"/>
</dbReference>
<dbReference type="GO" id="GO:0046872">
    <property type="term" value="F:metal ion binding"/>
    <property type="evidence" value="ECO:0007669"/>
    <property type="project" value="UniProtKB-KW"/>
</dbReference>
<feature type="active site" description="Proton acceptor" evidence="1">
    <location>
        <position position="149"/>
    </location>
</feature>
<dbReference type="PIRSF" id="PIRSF000615">
    <property type="entry name" value="TyrPK_CSF1-R"/>
    <property type="match status" value="1"/>
</dbReference>
<dbReference type="GO" id="GO:0043235">
    <property type="term" value="C:receptor complex"/>
    <property type="evidence" value="ECO:0007669"/>
    <property type="project" value="TreeGrafter"/>
</dbReference>
<dbReference type="GO" id="GO:0005886">
    <property type="term" value="C:plasma membrane"/>
    <property type="evidence" value="ECO:0007669"/>
    <property type="project" value="TreeGrafter"/>
</dbReference>
<dbReference type="InterPro" id="IPR011009">
    <property type="entry name" value="Kinase-like_dom_sf"/>
</dbReference>
<dbReference type="SMART" id="SM00219">
    <property type="entry name" value="TyrKc"/>
    <property type="match status" value="1"/>
</dbReference>
<evidence type="ECO:0000256" key="1">
    <source>
        <dbReference type="PIRSR" id="PIRSR000615-1"/>
    </source>
</evidence>
<keyword evidence="2" id="KW-0547">Nucleotide-binding</keyword>
<dbReference type="InterPro" id="IPR020635">
    <property type="entry name" value="Tyr_kinase_cat_dom"/>
</dbReference>
<dbReference type="PROSITE" id="PS50011">
    <property type="entry name" value="PROTEIN_KINASE_DOM"/>
    <property type="match status" value="1"/>
</dbReference>
<evidence type="ECO:0000256" key="3">
    <source>
        <dbReference type="PIRSR" id="PIRSR000615-3"/>
    </source>
</evidence>
<evidence type="ECO:0000256" key="2">
    <source>
        <dbReference type="PIRSR" id="PIRSR000615-2"/>
    </source>
</evidence>
<evidence type="ECO:0000313" key="6">
    <source>
        <dbReference type="Proteomes" id="UP000276776"/>
    </source>
</evidence>
<keyword evidence="3" id="KW-0479">Metal-binding</keyword>
<keyword evidence="6" id="KW-1185">Reference proteome</keyword>
<dbReference type="InterPro" id="IPR001245">
    <property type="entry name" value="Ser-Thr/Tyr_kinase_cat_dom"/>
</dbReference>
<organism evidence="7">
    <name type="scientific">Thelazia callipaeda</name>
    <name type="common">Oriental eyeworm</name>
    <name type="synonym">Parasitic nematode</name>
    <dbReference type="NCBI Taxonomy" id="103827"/>
    <lineage>
        <taxon>Eukaryota</taxon>
        <taxon>Metazoa</taxon>
        <taxon>Ecdysozoa</taxon>
        <taxon>Nematoda</taxon>
        <taxon>Chromadorea</taxon>
        <taxon>Rhabditida</taxon>
        <taxon>Spirurina</taxon>
        <taxon>Spiruromorpha</taxon>
        <taxon>Thelazioidea</taxon>
        <taxon>Thelaziidae</taxon>
        <taxon>Thelazia</taxon>
    </lineage>
</organism>
<evidence type="ECO:0000313" key="5">
    <source>
        <dbReference type="EMBL" id="VDN05136.1"/>
    </source>
</evidence>
<dbReference type="WBParaSite" id="TCLT_0000766901-mRNA-1">
    <property type="protein sequence ID" value="TCLT_0000766901-mRNA-1"/>
    <property type="gene ID" value="TCLT_0000766901"/>
</dbReference>
<dbReference type="GO" id="GO:0005524">
    <property type="term" value="F:ATP binding"/>
    <property type="evidence" value="ECO:0007669"/>
    <property type="project" value="UniProtKB-KW"/>
</dbReference>
<dbReference type="Gene3D" id="1.10.510.10">
    <property type="entry name" value="Transferase(Phosphotransferase) domain 1"/>
    <property type="match status" value="2"/>
</dbReference>
<keyword evidence="2" id="KW-0067">ATP-binding</keyword>
<accession>A0A0N5D3Z2</accession>
<dbReference type="STRING" id="103827.A0A0N5D3Z2"/>
<feature type="domain" description="Protein kinase" evidence="4">
    <location>
        <begin position="1"/>
        <end position="268"/>
    </location>
</feature>
<dbReference type="EMBL" id="UYYF01004533">
    <property type="protein sequence ID" value="VDN05136.1"/>
    <property type="molecule type" value="Genomic_DNA"/>
</dbReference>
<dbReference type="Pfam" id="PF07714">
    <property type="entry name" value="PK_Tyr_Ser-Thr"/>
    <property type="match status" value="2"/>
</dbReference>
<dbReference type="PANTHER" id="PTHR24416:SF600">
    <property type="entry name" value="PDGF- AND VEGF-RECEPTOR RELATED, ISOFORM J"/>
    <property type="match status" value="1"/>
</dbReference>
<protein>
    <submittedName>
        <fullName evidence="7">Protein kinase domain-containing protein</fullName>
    </submittedName>
</protein>
<gene>
    <name evidence="5" type="ORF">TCLT_LOCUS7658</name>
</gene>
<dbReference type="OrthoDB" id="3256376at2759"/>
<dbReference type="InterPro" id="IPR008266">
    <property type="entry name" value="Tyr_kinase_AS"/>
</dbReference>
<dbReference type="AlphaFoldDB" id="A0A0N5D3Z2"/>
<dbReference type="CDD" id="cd00192">
    <property type="entry name" value="PTKc"/>
    <property type="match status" value="1"/>
</dbReference>
<feature type="binding site" evidence="3">
    <location>
        <position position="154"/>
    </location>
    <ligand>
        <name>Mg(2+)</name>
        <dbReference type="ChEBI" id="CHEBI:18420"/>
    </ligand>
</feature>
<evidence type="ECO:0000259" key="4">
    <source>
        <dbReference type="PROSITE" id="PS50011"/>
    </source>
</evidence>
<dbReference type="GO" id="GO:0004714">
    <property type="term" value="F:transmembrane receptor protein tyrosine kinase activity"/>
    <property type="evidence" value="ECO:0007669"/>
    <property type="project" value="TreeGrafter"/>
</dbReference>
<dbReference type="OMA" id="FEISEEC"/>
<dbReference type="InterPro" id="IPR000719">
    <property type="entry name" value="Prot_kinase_dom"/>
</dbReference>
<reference evidence="7" key="1">
    <citation type="submission" date="2017-02" db="UniProtKB">
        <authorList>
            <consortium name="WormBaseParasite"/>
        </authorList>
    </citation>
    <scope>IDENTIFICATION</scope>
</reference>
<dbReference type="InterPro" id="IPR050122">
    <property type="entry name" value="RTK"/>
</dbReference>
<proteinExistence type="predicted"/>
<reference evidence="5 6" key="2">
    <citation type="submission" date="2018-11" db="EMBL/GenBank/DDBJ databases">
        <authorList>
            <consortium name="Pathogen Informatics"/>
        </authorList>
    </citation>
    <scope>NUCLEOTIDE SEQUENCE [LARGE SCALE GENOMIC DNA]</scope>
</reference>
<keyword evidence="3" id="KW-0460">Magnesium</keyword>
<dbReference type="GO" id="GO:0007169">
    <property type="term" value="P:cell surface receptor protein tyrosine kinase signaling pathway"/>
    <property type="evidence" value="ECO:0007669"/>
    <property type="project" value="TreeGrafter"/>
</dbReference>
<dbReference type="Gene3D" id="3.30.200.20">
    <property type="entry name" value="Phosphorylase Kinase, domain 1"/>
    <property type="match status" value="1"/>
</dbReference>
<feature type="binding site" evidence="2">
    <location>
        <position position="153"/>
    </location>
    <ligand>
        <name>ATP</name>
        <dbReference type="ChEBI" id="CHEBI:30616"/>
    </ligand>
</feature>
<dbReference type="PANTHER" id="PTHR24416">
    <property type="entry name" value="TYROSINE-PROTEIN KINASE RECEPTOR"/>
    <property type="match status" value="1"/>
</dbReference>